<evidence type="ECO:0000313" key="3">
    <source>
        <dbReference type="Proteomes" id="UP001176521"/>
    </source>
</evidence>
<accession>A0AAN6GD58</accession>
<evidence type="ECO:0000256" key="1">
    <source>
        <dbReference type="SAM" id="MobiDB-lite"/>
    </source>
</evidence>
<dbReference type="Proteomes" id="UP001176521">
    <property type="component" value="Unassembled WGS sequence"/>
</dbReference>
<evidence type="ECO:0000313" key="2">
    <source>
        <dbReference type="EMBL" id="KAK0530384.1"/>
    </source>
</evidence>
<keyword evidence="3" id="KW-1185">Reference proteome</keyword>
<organism evidence="2 3">
    <name type="scientific">Tilletia horrida</name>
    <dbReference type="NCBI Taxonomy" id="155126"/>
    <lineage>
        <taxon>Eukaryota</taxon>
        <taxon>Fungi</taxon>
        <taxon>Dikarya</taxon>
        <taxon>Basidiomycota</taxon>
        <taxon>Ustilaginomycotina</taxon>
        <taxon>Exobasidiomycetes</taxon>
        <taxon>Tilletiales</taxon>
        <taxon>Tilletiaceae</taxon>
        <taxon>Tilletia</taxon>
    </lineage>
</organism>
<dbReference type="EMBL" id="JAPDMQ010000216">
    <property type="protein sequence ID" value="KAK0530384.1"/>
    <property type="molecule type" value="Genomic_DNA"/>
</dbReference>
<protein>
    <submittedName>
        <fullName evidence="2">Uncharacterized protein</fullName>
    </submittedName>
</protein>
<reference evidence="2" key="1">
    <citation type="journal article" date="2023" name="PhytoFront">
        <title>Draft Genome Resources of Seven Strains of Tilletia horrida, Causal Agent of Kernel Smut of Rice.</title>
        <authorList>
            <person name="Khanal S."/>
            <person name="Antony Babu S."/>
            <person name="Zhou X.G."/>
        </authorList>
    </citation>
    <scope>NUCLEOTIDE SEQUENCE</scope>
    <source>
        <strain evidence="2">TX3</strain>
    </source>
</reference>
<feature type="region of interest" description="Disordered" evidence="1">
    <location>
        <begin position="1"/>
        <end position="55"/>
    </location>
</feature>
<dbReference type="AlphaFoldDB" id="A0AAN6GD58"/>
<sequence length="124" mass="14265">MDTSSDGTHPREDDVLMDGGSRRSQQRREQESSSIHSDTSQRHEPVKDEDEWEYDSDDEWAFNQRQSSQWLAVYHIDAEQKQYVDGCDHLYYGAALLRSGSARESQVELATGLQRSGDRGQERV</sequence>
<name>A0AAN6GD58_9BASI</name>
<proteinExistence type="predicted"/>
<gene>
    <name evidence="2" type="ORF">OC842_003944</name>
</gene>
<comment type="caution">
    <text evidence="2">The sequence shown here is derived from an EMBL/GenBank/DDBJ whole genome shotgun (WGS) entry which is preliminary data.</text>
</comment>